<evidence type="ECO:0000256" key="1">
    <source>
        <dbReference type="ARBA" id="ARBA00010688"/>
    </source>
</evidence>
<dbReference type="EMBL" id="BSPP01000002">
    <property type="protein sequence ID" value="GLS85379.1"/>
    <property type="molecule type" value="Genomic_DNA"/>
</dbReference>
<feature type="domain" description="Carbohydrate kinase PfkB" evidence="4">
    <location>
        <begin position="3"/>
        <end position="291"/>
    </location>
</feature>
<keyword evidence="3" id="KW-0418">Kinase</keyword>
<dbReference type="AlphaFoldDB" id="A0AA37TPA3"/>
<reference evidence="5 6" key="1">
    <citation type="journal article" date="2014" name="Int. J. Syst. Evol. Microbiol.">
        <title>Complete genome sequence of Corynebacterium casei LMG S-19264T (=DSM 44701T), isolated from a smear-ripened cheese.</title>
        <authorList>
            <consortium name="US DOE Joint Genome Institute (JGI-PGF)"/>
            <person name="Walter F."/>
            <person name="Albersmeier A."/>
            <person name="Kalinowski J."/>
            <person name="Ruckert C."/>
        </authorList>
    </citation>
    <scope>NUCLEOTIDE SEQUENCE [LARGE SCALE GENOMIC DNA]</scope>
    <source>
        <strain evidence="5 6">NBRC 111766</strain>
    </source>
</reference>
<dbReference type="PROSITE" id="PS00584">
    <property type="entry name" value="PFKB_KINASES_2"/>
    <property type="match status" value="1"/>
</dbReference>
<dbReference type="PANTHER" id="PTHR43085:SF15">
    <property type="entry name" value="2-DEHYDRO-3-DEOXYGLUCONOKINASE"/>
    <property type="match status" value="1"/>
</dbReference>
<evidence type="ECO:0000256" key="2">
    <source>
        <dbReference type="ARBA" id="ARBA00022679"/>
    </source>
</evidence>
<dbReference type="GO" id="GO:0005829">
    <property type="term" value="C:cytosol"/>
    <property type="evidence" value="ECO:0007669"/>
    <property type="project" value="TreeGrafter"/>
</dbReference>
<accession>A0AA37TPA3</accession>
<dbReference type="InterPro" id="IPR029056">
    <property type="entry name" value="Ribokinase-like"/>
</dbReference>
<evidence type="ECO:0000259" key="4">
    <source>
        <dbReference type="Pfam" id="PF00294"/>
    </source>
</evidence>
<dbReference type="SUPFAM" id="SSF53613">
    <property type="entry name" value="Ribokinase-like"/>
    <property type="match status" value="1"/>
</dbReference>
<keyword evidence="6" id="KW-1185">Reference proteome</keyword>
<dbReference type="InterPro" id="IPR002173">
    <property type="entry name" value="Carboh/pur_kinase_PfkB_CS"/>
</dbReference>
<dbReference type="Gene3D" id="3.40.1190.20">
    <property type="match status" value="1"/>
</dbReference>
<organism evidence="5 6">
    <name type="scientific">Cypionkella aquatica</name>
    <dbReference type="NCBI Taxonomy" id="1756042"/>
    <lineage>
        <taxon>Bacteria</taxon>
        <taxon>Pseudomonadati</taxon>
        <taxon>Pseudomonadota</taxon>
        <taxon>Alphaproteobacteria</taxon>
        <taxon>Rhodobacterales</taxon>
        <taxon>Paracoccaceae</taxon>
        <taxon>Cypionkella</taxon>
    </lineage>
</organism>
<keyword evidence="2" id="KW-0808">Transferase</keyword>
<evidence type="ECO:0000313" key="5">
    <source>
        <dbReference type="EMBL" id="GLS85379.1"/>
    </source>
</evidence>
<proteinExistence type="inferred from homology"/>
<protein>
    <submittedName>
        <fullName evidence="5">2-dehydro-3-deoxygluconokinase</fullName>
    </submittedName>
</protein>
<comment type="similarity">
    <text evidence="1">Belongs to the carbohydrate kinase PfkB family.</text>
</comment>
<evidence type="ECO:0000313" key="6">
    <source>
        <dbReference type="Proteomes" id="UP001157355"/>
    </source>
</evidence>
<dbReference type="RefSeq" id="WP_284323601.1">
    <property type="nucleotide sequence ID" value="NZ_BSPP01000002.1"/>
</dbReference>
<evidence type="ECO:0000256" key="3">
    <source>
        <dbReference type="ARBA" id="ARBA00022777"/>
    </source>
</evidence>
<sequence>MRVVTIGECMVELSPTGGGLLRQGFAGDTFNMAWYLRRLLPAACSVDYLSAVGSDALSDQMLGFMQTAGVGVAHVARVDGRSVGIYLITLQNGERSFSYWRDSSAAKTLADDPAALAQGLAGAGLVVFSGITLAILSQAGRATLLAAIAQARAAGAVVAFDPNMRERLWPDAADLRYWIAAAAAGADVVLPSFDEDARVFGDASPTATIARYRGWGAGCVVVKNGAGIVQAWDGATHQMQPAPSPVVDSTAAGDSFNAGFLAARIQGAAMAACLHGAANLAAQVIAAPGALVAPKA</sequence>
<dbReference type="InterPro" id="IPR050306">
    <property type="entry name" value="PfkB_Carbo_kinase"/>
</dbReference>
<gene>
    <name evidence="5" type="primary">kdgK</name>
    <name evidence="5" type="ORF">GCM10010873_03520</name>
</gene>
<dbReference type="Proteomes" id="UP001157355">
    <property type="component" value="Unassembled WGS sequence"/>
</dbReference>
<comment type="caution">
    <text evidence="5">The sequence shown here is derived from an EMBL/GenBank/DDBJ whole genome shotgun (WGS) entry which is preliminary data.</text>
</comment>
<dbReference type="PANTHER" id="PTHR43085">
    <property type="entry name" value="HEXOKINASE FAMILY MEMBER"/>
    <property type="match status" value="1"/>
</dbReference>
<dbReference type="GO" id="GO:0008673">
    <property type="term" value="F:2-dehydro-3-deoxygluconokinase activity"/>
    <property type="evidence" value="ECO:0007669"/>
    <property type="project" value="TreeGrafter"/>
</dbReference>
<dbReference type="GO" id="GO:0006974">
    <property type="term" value="P:DNA damage response"/>
    <property type="evidence" value="ECO:0007669"/>
    <property type="project" value="TreeGrafter"/>
</dbReference>
<dbReference type="CDD" id="cd01166">
    <property type="entry name" value="KdgK"/>
    <property type="match status" value="1"/>
</dbReference>
<name>A0AA37TPA3_9RHOB</name>
<dbReference type="Pfam" id="PF00294">
    <property type="entry name" value="PfkB"/>
    <property type="match status" value="1"/>
</dbReference>
<dbReference type="GO" id="GO:0042840">
    <property type="term" value="P:D-glucuronate catabolic process"/>
    <property type="evidence" value="ECO:0007669"/>
    <property type="project" value="TreeGrafter"/>
</dbReference>
<dbReference type="GO" id="GO:0019698">
    <property type="term" value="P:D-galacturonate catabolic process"/>
    <property type="evidence" value="ECO:0007669"/>
    <property type="project" value="TreeGrafter"/>
</dbReference>
<dbReference type="InterPro" id="IPR011611">
    <property type="entry name" value="PfkB_dom"/>
</dbReference>